<name>A0A9D4F022_DREPO</name>
<accession>A0A9D4F022</accession>
<evidence type="ECO:0000313" key="3">
    <source>
        <dbReference type="Proteomes" id="UP000828390"/>
    </source>
</evidence>
<organism evidence="2 3">
    <name type="scientific">Dreissena polymorpha</name>
    <name type="common">Zebra mussel</name>
    <name type="synonym">Mytilus polymorpha</name>
    <dbReference type="NCBI Taxonomy" id="45954"/>
    <lineage>
        <taxon>Eukaryota</taxon>
        <taxon>Metazoa</taxon>
        <taxon>Spiralia</taxon>
        <taxon>Lophotrochozoa</taxon>
        <taxon>Mollusca</taxon>
        <taxon>Bivalvia</taxon>
        <taxon>Autobranchia</taxon>
        <taxon>Heteroconchia</taxon>
        <taxon>Euheterodonta</taxon>
        <taxon>Imparidentia</taxon>
        <taxon>Neoheterodontei</taxon>
        <taxon>Myida</taxon>
        <taxon>Dreissenoidea</taxon>
        <taxon>Dreissenidae</taxon>
        <taxon>Dreissena</taxon>
    </lineage>
</organism>
<dbReference type="Proteomes" id="UP000828390">
    <property type="component" value="Unassembled WGS sequence"/>
</dbReference>
<keyword evidence="3" id="KW-1185">Reference proteome</keyword>
<gene>
    <name evidence="2" type="ORF">DPMN_165320</name>
</gene>
<feature type="compositionally biased region" description="Polar residues" evidence="1">
    <location>
        <begin position="34"/>
        <end position="50"/>
    </location>
</feature>
<evidence type="ECO:0000313" key="2">
    <source>
        <dbReference type="EMBL" id="KAH3787200.1"/>
    </source>
</evidence>
<feature type="region of interest" description="Disordered" evidence="1">
    <location>
        <begin position="31"/>
        <end position="81"/>
    </location>
</feature>
<proteinExistence type="predicted"/>
<sequence>MIIVCLPKQEKIGFGGTVSQQIVVERYGHEKTQRTSWPSTAPVSISSGLDSVSPLDQDGIGRGSEIDELRKSSSLKSKSPHKSLTINISFSYNMLMSNFF</sequence>
<comment type="caution">
    <text evidence="2">The sequence shown here is derived from an EMBL/GenBank/DDBJ whole genome shotgun (WGS) entry which is preliminary data.</text>
</comment>
<dbReference type="AlphaFoldDB" id="A0A9D4F022"/>
<dbReference type="EMBL" id="JAIWYP010000008">
    <property type="protein sequence ID" value="KAH3787200.1"/>
    <property type="molecule type" value="Genomic_DNA"/>
</dbReference>
<reference evidence="2" key="1">
    <citation type="journal article" date="2019" name="bioRxiv">
        <title>The Genome of the Zebra Mussel, Dreissena polymorpha: A Resource for Invasive Species Research.</title>
        <authorList>
            <person name="McCartney M.A."/>
            <person name="Auch B."/>
            <person name="Kono T."/>
            <person name="Mallez S."/>
            <person name="Zhang Y."/>
            <person name="Obille A."/>
            <person name="Becker A."/>
            <person name="Abrahante J.E."/>
            <person name="Garbe J."/>
            <person name="Badalamenti J.P."/>
            <person name="Herman A."/>
            <person name="Mangelson H."/>
            <person name="Liachko I."/>
            <person name="Sullivan S."/>
            <person name="Sone E.D."/>
            <person name="Koren S."/>
            <person name="Silverstein K.A.T."/>
            <person name="Beckman K.B."/>
            <person name="Gohl D.M."/>
        </authorList>
    </citation>
    <scope>NUCLEOTIDE SEQUENCE</scope>
    <source>
        <strain evidence="2">Duluth1</strain>
        <tissue evidence="2">Whole animal</tissue>
    </source>
</reference>
<reference evidence="2" key="2">
    <citation type="submission" date="2020-11" db="EMBL/GenBank/DDBJ databases">
        <authorList>
            <person name="McCartney M.A."/>
            <person name="Auch B."/>
            <person name="Kono T."/>
            <person name="Mallez S."/>
            <person name="Becker A."/>
            <person name="Gohl D.M."/>
            <person name="Silverstein K.A.T."/>
            <person name="Koren S."/>
            <person name="Bechman K.B."/>
            <person name="Herman A."/>
            <person name="Abrahante J.E."/>
            <person name="Garbe J."/>
        </authorList>
    </citation>
    <scope>NUCLEOTIDE SEQUENCE</scope>
    <source>
        <strain evidence="2">Duluth1</strain>
        <tissue evidence="2">Whole animal</tissue>
    </source>
</reference>
<protein>
    <submittedName>
        <fullName evidence="2">Uncharacterized protein</fullName>
    </submittedName>
</protein>
<evidence type="ECO:0000256" key="1">
    <source>
        <dbReference type="SAM" id="MobiDB-lite"/>
    </source>
</evidence>